<dbReference type="PIRSF" id="PIRSF016184">
    <property type="entry name" value="PhzC_PhzF"/>
    <property type="match status" value="1"/>
</dbReference>
<sequence length="259" mass="28455">MKLKLYQVDAFANQVFSGNPAAVIPLEQWLPDEMMQQIAAENNLSETAFFVKSDSSFHIRWFTPTDEVALCGHATLASAFVIFEYLEVAQTQIEFNSLSGSLSVTKSGQFLTLDFPAQQAHCVNSPAALIKGLGKTPQVCMVAEDYLAVFESEVDILSITPNQIELLKLDYRGVIVTAPSEQYDFVARFFAPNVGINEDPVTGSAFTQLMPYWAEKLGKNALTAKQVSLRGGELNCELKGDRVLISGKAVLYLQGEITI</sequence>
<dbReference type="PANTHER" id="PTHR13774">
    <property type="entry name" value="PHENAZINE BIOSYNTHESIS PROTEIN"/>
    <property type="match status" value="1"/>
</dbReference>
<dbReference type="PANTHER" id="PTHR13774:SF17">
    <property type="entry name" value="PHENAZINE BIOSYNTHESIS-LIKE DOMAIN-CONTAINING PROTEIN"/>
    <property type="match status" value="1"/>
</dbReference>
<evidence type="ECO:0000313" key="4">
    <source>
        <dbReference type="Proteomes" id="UP001163726"/>
    </source>
</evidence>
<name>A0ABY7ANC8_9ALTE</name>
<dbReference type="EMBL" id="CP109965">
    <property type="protein sequence ID" value="WAJ69791.1"/>
    <property type="molecule type" value="Genomic_DNA"/>
</dbReference>
<keyword evidence="2" id="KW-0413">Isomerase</keyword>
<dbReference type="NCBIfam" id="TIGR00654">
    <property type="entry name" value="PhzF_family"/>
    <property type="match status" value="1"/>
</dbReference>
<keyword evidence="4" id="KW-1185">Reference proteome</keyword>
<evidence type="ECO:0000256" key="1">
    <source>
        <dbReference type="ARBA" id="ARBA00008270"/>
    </source>
</evidence>
<evidence type="ECO:0000256" key="2">
    <source>
        <dbReference type="ARBA" id="ARBA00023235"/>
    </source>
</evidence>
<dbReference type="Pfam" id="PF02567">
    <property type="entry name" value="PhzC-PhzF"/>
    <property type="match status" value="1"/>
</dbReference>
<proteinExistence type="inferred from homology"/>
<accession>A0ABY7ANC8</accession>
<dbReference type="InterPro" id="IPR003719">
    <property type="entry name" value="Phenazine_PhzF-like"/>
</dbReference>
<organism evidence="3 4">
    <name type="scientific">Catenovulum adriaticum</name>
    <dbReference type="NCBI Taxonomy" id="2984846"/>
    <lineage>
        <taxon>Bacteria</taxon>
        <taxon>Pseudomonadati</taxon>
        <taxon>Pseudomonadota</taxon>
        <taxon>Gammaproteobacteria</taxon>
        <taxon>Alteromonadales</taxon>
        <taxon>Alteromonadaceae</taxon>
        <taxon>Catenovulum</taxon>
    </lineage>
</organism>
<dbReference type="RefSeq" id="WP_268074075.1">
    <property type="nucleotide sequence ID" value="NZ_CP109965.1"/>
</dbReference>
<reference evidence="3" key="1">
    <citation type="submission" date="2022-10" db="EMBL/GenBank/DDBJ databases">
        <title>Catenovulum adriacola sp. nov. isolated in the Harbour of Susak.</title>
        <authorList>
            <person name="Schoch T."/>
            <person name="Reich S.J."/>
            <person name="Stoeferle S."/>
            <person name="Flaiz M."/>
            <person name="Kazda M."/>
            <person name="Riedel C.U."/>
            <person name="Duerre P."/>
        </authorList>
    </citation>
    <scope>NUCLEOTIDE SEQUENCE</scope>
    <source>
        <strain evidence="3">TS8</strain>
    </source>
</reference>
<dbReference type="SUPFAM" id="SSF54506">
    <property type="entry name" value="Diaminopimelate epimerase-like"/>
    <property type="match status" value="1"/>
</dbReference>
<protein>
    <submittedName>
        <fullName evidence="3">PhzF family phenazine biosynthesis protein</fullName>
    </submittedName>
</protein>
<dbReference type="Proteomes" id="UP001163726">
    <property type="component" value="Chromosome"/>
</dbReference>
<dbReference type="Gene3D" id="3.10.310.10">
    <property type="entry name" value="Diaminopimelate Epimerase, Chain A, domain 1"/>
    <property type="match status" value="2"/>
</dbReference>
<gene>
    <name evidence="3" type="ORF">OLW01_11600</name>
</gene>
<comment type="similarity">
    <text evidence="1">Belongs to the PhzF family.</text>
</comment>
<evidence type="ECO:0000313" key="3">
    <source>
        <dbReference type="EMBL" id="WAJ69791.1"/>
    </source>
</evidence>